<evidence type="ECO:0000256" key="11">
    <source>
        <dbReference type="ARBA" id="ARBA00023315"/>
    </source>
</evidence>
<dbReference type="GO" id="GO:0006535">
    <property type="term" value="P:cysteine biosynthetic process from serine"/>
    <property type="evidence" value="ECO:0007669"/>
    <property type="project" value="InterPro"/>
</dbReference>
<dbReference type="Gene3D" id="1.10.3130.10">
    <property type="entry name" value="serine acetyltransferase, domain 1"/>
    <property type="match status" value="1"/>
</dbReference>
<dbReference type="InterPro" id="IPR011004">
    <property type="entry name" value="Trimer_LpxA-like_sf"/>
</dbReference>
<evidence type="ECO:0000256" key="4">
    <source>
        <dbReference type="ARBA" id="ARBA00013266"/>
    </source>
</evidence>
<evidence type="ECO:0000256" key="14">
    <source>
        <dbReference type="SAM" id="Coils"/>
    </source>
</evidence>
<dbReference type="EMBL" id="JAQLGM010000048">
    <property type="protein sequence ID" value="MDB2001820.1"/>
    <property type="molecule type" value="Genomic_DNA"/>
</dbReference>
<evidence type="ECO:0000256" key="1">
    <source>
        <dbReference type="ARBA" id="ARBA00004496"/>
    </source>
</evidence>
<dbReference type="Pfam" id="PF00132">
    <property type="entry name" value="Hexapep"/>
    <property type="match status" value="1"/>
</dbReference>
<dbReference type="AlphaFoldDB" id="A0AAW5FAW1"/>
<evidence type="ECO:0000256" key="7">
    <source>
        <dbReference type="ARBA" id="ARBA00022605"/>
    </source>
</evidence>
<dbReference type="Proteomes" id="UP001300871">
    <property type="component" value="Unassembled WGS sequence"/>
</dbReference>
<evidence type="ECO:0000256" key="13">
    <source>
        <dbReference type="PIRNR" id="PIRNR000441"/>
    </source>
</evidence>
<dbReference type="RefSeq" id="WP_003498034.1">
    <property type="nucleotide sequence ID" value="NZ_BAABZD010000028.1"/>
</dbReference>
<dbReference type="FunFam" id="2.160.10.10:FF:000007">
    <property type="entry name" value="Serine acetyltransferase"/>
    <property type="match status" value="1"/>
</dbReference>
<dbReference type="EMBL" id="JAINVB010000002">
    <property type="protein sequence ID" value="MCK0088883.1"/>
    <property type="molecule type" value="Genomic_DNA"/>
</dbReference>
<dbReference type="CDD" id="cd03354">
    <property type="entry name" value="LbH_SAT"/>
    <property type="match status" value="1"/>
</dbReference>
<dbReference type="InterPro" id="IPR053376">
    <property type="entry name" value="Serine_acetyltransferase"/>
</dbReference>
<keyword evidence="11 13" id="KW-0012">Acyltransferase</keyword>
<dbReference type="NCBIfam" id="NF041874">
    <property type="entry name" value="EPS_EpsC"/>
    <property type="match status" value="1"/>
</dbReference>
<keyword evidence="9" id="KW-0677">Repeat</keyword>
<evidence type="ECO:0000256" key="8">
    <source>
        <dbReference type="ARBA" id="ARBA00022679"/>
    </source>
</evidence>
<comment type="caution">
    <text evidence="17">The sequence shown here is derived from an EMBL/GenBank/DDBJ whole genome shotgun (WGS) entry which is preliminary data.</text>
</comment>
<dbReference type="InterPro" id="IPR010493">
    <property type="entry name" value="Ser_AcTrfase_N"/>
</dbReference>
<feature type="region of interest" description="Disordered" evidence="15">
    <location>
        <begin position="217"/>
        <end position="236"/>
    </location>
</feature>
<keyword evidence="10" id="KW-0198">Cysteine biosynthesis</keyword>
<dbReference type="Gene3D" id="2.160.10.10">
    <property type="entry name" value="Hexapeptide repeat proteins"/>
    <property type="match status" value="1"/>
</dbReference>
<dbReference type="GeneID" id="57968158"/>
<keyword evidence="14" id="KW-0175">Coiled coil</keyword>
<evidence type="ECO:0000256" key="2">
    <source>
        <dbReference type="ARBA" id="ARBA00004876"/>
    </source>
</evidence>
<keyword evidence="7" id="KW-0028">Amino-acid biosynthesis</keyword>
<evidence type="ECO:0000313" key="18">
    <source>
        <dbReference type="EMBL" id="MDB2001820.1"/>
    </source>
</evidence>
<comment type="similarity">
    <text evidence="3 13">Belongs to the transferase hexapeptide repeat family.</text>
</comment>
<dbReference type="EC" id="2.3.1.30" evidence="4 13"/>
<evidence type="ECO:0000256" key="12">
    <source>
        <dbReference type="ARBA" id="ARBA00049486"/>
    </source>
</evidence>
<gene>
    <name evidence="17" type="primary">cysE</name>
    <name evidence="17" type="ORF">K5I21_24070</name>
    <name evidence="18" type="ORF">PM006_16605</name>
</gene>
<dbReference type="NCBIfam" id="TIGR01172">
    <property type="entry name" value="cysE"/>
    <property type="match status" value="1"/>
</dbReference>
<reference evidence="18" key="2">
    <citation type="submission" date="2023-01" db="EMBL/GenBank/DDBJ databases">
        <title>Human gut microbiome strain richness.</title>
        <authorList>
            <person name="Chen-Liaw A."/>
        </authorList>
    </citation>
    <scope>NUCLEOTIDE SEQUENCE</scope>
    <source>
        <strain evidence="18">B1_m1001713B170214d0_201011</strain>
    </source>
</reference>
<evidence type="ECO:0000256" key="5">
    <source>
        <dbReference type="ARBA" id="ARBA00018522"/>
    </source>
</evidence>
<protein>
    <recommendedName>
        <fullName evidence="5 13">Serine acetyltransferase</fullName>
        <ecNumber evidence="4 13">2.3.1.30</ecNumber>
    </recommendedName>
</protein>
<evidence type="ECO:0000256" key="15">
    <source>
        <dbReference type="SAM" id="MobiDB-lite"/>
    </source>
</evidence>
<comment type="subcellular location">
    <subcellularLocation>
        <location evidence="1">Cytoplasm</location>
    </subcellularLocation>
</comment>
<sequence length="236" mass="25519">MILKDIWLDVKAVKERDPAARNALEVLLLYQGVHALIWHRVAHWFYKHHMFFIARLISQLARFFTLIEIHPGAQLGHGILIDHGCGVVIGETTVVGDNCTIYQGVTLGGVGTQKGKRHPTLGNNVTVGAGAKILGSFEVGDNCSIAANAVLLRQLDENITAVGIPARPVKKDGVPIEKKKKTIISEHNRKMMEQLEELQKEVEVLRKALEEATGTTVPPVIAGGAAGTSEAAESAS</sequence>
<evidence type="ECO:0000256" key="10">
    <source>
        <dbReference type="ARBA" id="ARBA00023192"/>
    </source>
</evidence>
<evidence type="ECO:0000313" key="19">
    <source>
        <dbReference type="Proteomes" id="UP001203136"/>
    </source>
</evidence>
<evidence type="ECO:0000256" key="9">
    <source>
        <dbReference type="ARBA" id="ARBA00022737"/>
    </source>
</evidence>
<dbReference type="Proteomes" id="UP001203136">
    <property type="component" value="Unassembled WGS sequence"/>
</dbReference>
<dbReference type="GO" id="GO:0009001">
    <property type="term" value="F:serine O-acetyltransferase activity"/>
    <property type="evidence" value="ECO:0007669"/>
    <property type="project" value="UniProtKB-EC"/>
</dbReference>
<evidence type="ECO:0000313" key="17">
    <source>
        <dbReference type="EMBL" id="MCK0088883.1"/>
    </source>
</evidence>
<comment type="catalytic activity">
    <reaction evidence="12 13">
        <text>L-serine + acetyl-CoA = O-acetyl-L-serine + CoA</text>
        <dbReference type="Rhea" id="RHEA:24560"/>
        <dbReference type="ChEBI" id="CHEBI:33384"/>
        <dbReference type="ChEBI" id="CHEBI:57287"/>
        <dbReference type="ChEBI" id="CHEBI:57288"/>
        <dbReference type="ChEBI" id="CHEBI:58340"/>
        <dbReference type="EC" id="2.3.1.30"/>
    </reaction>
</comment>
<organism evidence="17 19">
    <name type="scientific">Clostridium symbiosum</name>
    <name type="common">Bacteroides symbiosus</name>
    <dbReference type="NCBI Taxonomy" id="1512"/>
    <lineage>
        <taxon>Bacteria</taxon>
        <taxon>Bacillati</taxon>
        <taxon>Bacillota</taxon>
        <taxon>Clostridia</taxon>
        <taxon>Lachnospirales</taxon>
        <taxon>Lachnospiraceae</taxon>
        <taxon>Otoolea</taxon>
    </lineage>
</organism>
<proteinExistence type="inferred from homology"/>
<dbReference type="Pfam" id="PF14602">
    <property type="entry name" value="Hexapep_2"/>
    <property type="match status" value="1"/>
</dbReference>
<dbReference type="Pfam" id="PF06426">
    <property type="entry name" value="SATase_N"/>
    <property type="match status" value="1"/>
</dbReference>
<comment type="pathway">
    <text evidence="2">Amino-acid biosynthesis; L-cysteine biosynthesis; L-cysteine from L-serine: step 1/2.</text>
</comment>
<keyword evidence="8 13" id="KW-0808">Transferase</keyword>
<dbReference type="InterPro" id="IPR005881">
    <property type="entry name" value="Ser_O-AcTrfase"/>
</dbReference>
<name>A0AAW5FAW1_CLOSY</name>
<dbReference type="GO" id="GO:0005737">
    <property type="term" value="C:cytoplasm"/>
    <property type="evidence" value="ECO:0007669"/>
    <property type="project" value="UniProtKB-SubCell"/>
</dbReference>
<dbReference type="FunFam" id="1.10.3130.10:FF:000003">
    <property type="entry name" value="Serine acetyltransferase"/>
    <property type="match status" value="1"/>
</dbReference>
<dbReference type="SUPFAM" id="SSF51161">
    <property type="entry name" value="Trimeric LpxA-like enzymes"/>
    <property type="match status" value="1"/>
</dbReference>
<accession>A0AAW5FAW1</accession>
<feature type="domain" description="Serine acetyltransferase N-terminal" evidence="16">
    <location>
        <begin position="3"/>
        <end position="36"/>
    </location>
</feature>
<evidence type="ECO:0000256" key="6">
    <source>
        <dbReference type="ARBA" id="ARBA00022490"/>
    </source>
</evidence>
<feature type="compositionally biased region" description="Low complexity" evidence="15">
    <location>
        <begin position="227"/>
        <end position="236"/>
    </location>
</feature>
<dbReference type="InterPro" id="IPR001451">
    <property type="entry name" value="Hexapep"/>
</dbReference>
<dbReference type="InterPro" id="IPR042122">
    <property type="entry name" value="Ser_AcTrfase_N_sf"/>
</dbReference>
<evidence type="ECO:0000259" key="16">
    <source>
        <dbReference type="Pfam" id="PF06426"/>
    </source>
</evidence>
<evidence type="ECO:0000256" key="3">
    <source>
        <dbReference type="ARBA" id="ARBA00007274"/>
    </source>
</evidence>
<reference evidence="17" key="1">
    <citation type="journal article" date="2022" name="Cell Host Microbe">
        <title>Colonization of the live biotherapeutic product VE303 and modulation of the microbiota and metabolites in healthy volunteers.</title>
        <authorList>
            <person name="Dsouza M."/>
            <person name="Menon R."/>
            <person name="Crossette E."/>
            <person name="Bhattarai S.K."/>
            <person name="Schneider J."/>
            <person name="Kim Y.G."/>
            <person name="Reddy S."/>
            <person name="Caballero S."/>
            <person name="Felix C."/>
            <person name="Cornacchione L."/>
            <person name="Hendrickson J."/>
            <person name="Watson A.R."/>
            <person name="Minot S.S."/>
            <person name="Greenfield N."/>
            <person name="Schopf L."/>
            <person name="Szabady R."/>
            <person name="Patarroyo J."/>
            <person name="Smith W."/>
            <person name="Harrison P."/>
            <person name="Kuijper E.J."/>
            <person name="Kelly C.P."/>
            <person name="Olle B."/>
            <person name="Bobilev D."/>
            <person name="Silber J.L."/>
            <person name="Bucci V."/>
            <person name="Roberts B."/>
            <person name="Faith J."/>
            <person name="Norman J.M."/>
        </authorList>
    </citation>
    <scope>NUCLEOTIDE SEQUENCE</scope>
    <source>
        <strain evidence="17">VE303-04</strain>
    </source>
</reference>
<dbReference type="InterPro" id="IPR045304">
    <property type="entry name" value="LbH_SAT"/>
</dbReference>
<dbReference type="PANTHER" id="PTHR42811">
    <property type="entry name" value="SERINE ACETYLTRANSFERASE"/>
    <property type="match status" value="1"/>
</dbReference>
<feature type="coiled-coil region" evidence="14">
    <location>
        <begin position="181"/>
        <end position="215"/>
    </location>
</feature>
<keyword evidence="6" id="KW-0963">Cytoplasm</keyword>
<dbReference type="PIRSF" id="PIRSF000441">
    <property type="entry name" value="CysE"/>
    <property type="match status" value="1"/>
</dbReference>